<name>A0A2T0JLB1_9ACTN</name>
<feature type="compositionally biased region" description="Low complexity" evidence="1">
    <location>
        <begin position="1869"/>
        <end position="1882"/>
    </location>
</feature>
<accession>A0A2T0JLB1</accession>
<keyword evidence="5" id="KW-1185">Reference proteome</keyword>
<feature type="region of interest" description="Disordered" evidence="1">
    <location>
        <begin position="1838"/>
        <end position="1887"/>
    </location>
</feature>
<dbReference type="InterPro" id="IPR022385">
    <property type="entry name" value="Rhs_assc_core"/>
</dbReference>
<feature type="compositionally biased region" description="Low complexity" evidence="1">
    <location>
        <begin position="1849"/>
        <end position="1860"/>
    </location>
</feature>
<gene>
    <name evidence="4" type="ORF">CLV67_1404</name>
</gene>
<dbReference type="NCBIfam" id="TIGR03696">
    <property type="entry name" value="Rhs_assc_core"/>
    <property type="match status" value="1"/>
</dbReference>
<dbReference type="InterPro" id="IPR031325">
    <property type="entry name" value="RHS_repeat"/>
</dbReference>
<feature type="chain" id="PRO_5015696783" evidence="2">
    <location>
        <begin position="32"/>
        <end position="2177"/>
    </location>
</feature>
<feature type="compositionally biased region" description="Low complexity" evidence="1">
    <location>
        <begin position="2033"/>
        <end position="2046"/>
    </location>
</feature>
<feature type="signal peptide" evidence="2">
    <location>
        <begin position="1"/>
        <end position="31"/>
    </location>
</feature>
<dbReference type="Pfam" id="PF21527">
    <property type="entry name" value="Stv"/>
    <property type="match status" value="1"/>
</dbReference>
<evidence type="ECO:0000256" key="2">
    <source>
        <dbReference type="SAM" id="SignalP"/>
    </source>
</evidence>
<dbReference type="RefSeq" id="WP_146169625.1">
    <property type="nucleotide sequence ID" value="NZ_BOMO01000181.1"/>
</dbReference>
<comment type="caution">
    <text evidence="4">The sequence shown here is derived from an EMBL/GenBank/DDBJ whole genome shotgun (WGS) entry which is preliminary data.</text>
</comment>
<dbReference type="Proteomes" id="UP000239415">
    <property type="component" value="Unassembled WGS sequence"/>
</dbReference>
<organism evidence="4 5">
    <name type="scientific">Actinoplanes italicus</name>
    <dbReference type="NCBI Taxonomy" id="113567"/>
    <lineage>
        <taxon>Bacteria</taxon>
        <taxon>Bacillati</taxon>
        <taxon>Actinomycetota</taxon>
        <taxon>Actinomycetes</taxon>
        <taxon>Micromonosporales</taxon>
        <taxon>Micromonosporaceae</taxon>
        <taxon>Actinoplanes</taxon>
    </lineage>
</organism>
<evidence type="ECO:0000259" key="3">
    <source>
        <dbReference type="Pfam" id="PF21527"/>
    </source>
</evidence>
<reference evidence="4 5" key="1">
    <citation type="submission" date="2018-03" db="EMBL/GenBank/DDBJ databases">
        <title>Genomic Encyclopedia of Archaeal and Bacterial Type Strains, Phase II (KMG-II): from individual species to whole genera.</title>
        <authorList>
            <person name="Goeker M."/>
        </authorList>
    </citation>
    <scope>NUCLEOTIDE SEQUENCE [LARGE SCALE GENOMIC DNA]</scope>
    <source>
        <strain evidence="4 5">DSM 43146</strain>
    </source>
</reference>
<evidence type="ECO:0000313" key="4">
    <source>
        <dbReference type="EMBL" id="PRX08405.1"/>
    </source>
</evidence>
<dbReference type="EMBL" id="PVMZ01000040">
    <property type="protein sequence ID" value="PRX08405.1"/>
    <property type="molecule type" value="Genomic_DNA"/>
</dbReference>
<proteinExistence type="predicted"/>
<sequence>MTTRFSRPVAALASALAVVLAVTMQAQPTWAAKPDPFAPPKAPEMPAVEVRKVHTKPAARAAQKQAGDRRSPKWPSAASADVTVGDTKAPIRFRQASGDGSATANARLAAAKPSKMRVDVLDQAASQRAAVDGVLFRVRRADGRTGRAEVGVTVDYKAFANAYGADWSTRLQLVKLPECALTDPELVRCRGIAVPGTNDTVAQAVSADVAVESAQLMAVTAAPSGAAGSYSATKLSPSGVWSAGGSSGDFSWSFPMRVPPGIGGPSPSVELKYSAQSVDGRMVASNNQPSEVGEGFELSTGGFIERRYKPCSADKKDGNNTSDLHKISADMCWVTDNATMSLGGAGGELIQDADNENLWHLRNDDGSRIERRFGADNGTHDGEWWVVTTTTGTQYWFGRNKLPGWSAGDDNTNATWTAPIFSNHSGEPCYKPEFSASSCTTPWRWNLSYVVDPHGNSMSYWYKADTNNYYSLGLGKVRTYTRGGYLDHVSYGTRVLPNLETGTDTIFSGHATARVDFDYGDRCLSDCGTKDAVKWPDTPWDLSCTSDTECDPLAPTFWSTHRLTTITTSVYEQTTGKFRDVEQWGLTHSYPDPEDGTRAGLWLEKVSHTGLVGTPTKLPDVTFTGYPKPNRIDGVDHSPAMNWHRLTDINTETGSILHVDYLDSDCVKGSKVPTVPENNKLRCYPVRWTPSGHDDELVDYFAKYVVNSVTETDRTGGSPRVLYQYRYIGDPAWHYSDDDGLIDKDAKTWNQWRGYQKVGVLTGDPGEQTYRETTYFRGMNGDHLPNGTRSATVPDSQGGSVPDDEAFAGVTRETRTLLGVGGAEVSGELNEPWKSEPTASRTINKVTTHARRTGTAATHTRTTLDHAPWVRTTTTKHHFDGYGQVVKTEDLGDAAVPGDEQCVKTTYEPRNTKAWILSMPHRTQTFAVDCVKADAGGLTEDQVIGDGRTYYDDQNYGVAPKKGDVTKVEQMDAYNNGSPSYALVSRSAFDDLGRVTNSWDVLGNETKTAYTPATTGPVTQTVDTNPLGWTTKSFVEPAWGLSTATVDVNQLRTSLEYDGLGRLTKVWKPGSTPGTGTPDIEYSYLIRTDGVNAVTTSHVNAKGGVTKSYTLYDGLLRTRQTQTASPSGGRILSDTFYDSAGRQVLSYGAYYDKTGSPGTELVKPLTQQDVPNQTSVEYDAAGRQIASVFQPKGVERWRTTTSYGGDHVDVSPPAGATASSTWTDARGRTIQVRQYPTRTPSGDDYDKTDYKYNSKGLLASVTGPDGSQWAYSYDLLGRRTSSIDPDSGTTTTKYDTAGRVTSTTDGNGQVLISAYDKLSRRVALYKSSVTSNNQVAQWDYDQATFADGVTPVLGQVFQSIRIDSGRWYIKGVTQYDENYRPKVSKVTIPTGETGLGGSYTYTNGYNADGSLAAMSYPATADLNAETIKYRYTDHDQPLDMTTLYGNGIESSIVSDSQYDALAHATQYTLYTGKFSGTGSRAYVSLETDATTGRLNKISVHRDGKNPNTVTDQKYTYDDVGNVTKIADKPAGGSFTDIQCFTYDRHRRLQDAWTPASDDCIAAPTNATLGGPAPYWQSYSYNAAGARTGLVDHATAKGDVSTTYRFADTTPAVPTTGQPHVLRSTSTVDSTGTRSATYTYDKAGNTKTRPGPNGTQTLVWDAENRLQSVTDTSGSNSYLYDADGNRLISRDKNGRTLYLPGQEVRYNNSSATQSCTRYYSFAGSTLAQRTSKGLTWLASDHHGTQNVSIDSVTQTETVRRQTPFGASRGPNVTWANTKGFVGGTEDPTGLIHIGAREYDSALGRFISVDPVMDSSNPQSMNGYAYAGNNPIVNADPSGLMYPMESGGGSTVTETPPSTSSTQEEEPPSQPSGQAQAAPQTQSPPKKEPCGWLCKAGNWVDDHKAEIAGAAAGAVVGIGCGMAIGWTGVGAVACGAAAGAVAGAVEYSVNTAVEHEGNWSLGGMTKAAVGGAIVGGVTGGLFSVGGAGIKAGVSSMLSGTGAKAAVNAGTSAAKKEAGNIVSGLTRGGFRNSASKASAGAADGMPAAGKRNYAKDKGQLRPLTGPYRPDGQKVLHGHGGWDSADGYITVPEGTSVAFYSGHGTEINRFKTLMVGGDTRMGPVDVKGPGSRIPNYALYPLEVGDSYREGMTLVFERTLLSNLLEEGQGTVHWAACRSVSG</sequence>
<evidence type="ECO:0000256" key="1">
    <source>
        <dbReference type="SAM" id="MobiDB-lite"/>
    </source>
</evidence>
<evidence type="ECO:0000313" key="5">
    <source>
        <dbReference type="Proteomes" id="UP000239415"/>
    </source>
</evidence>
<feature type="domain" description="Putative adhesin Stv" evidence="3">
    <location>
        <begin position="2070"/>
        <end position="2174"/>
    </location>
</feature>
<dbReference type="Pfam" id="PF05593">
    <property type="entry name" value="RHS_repeat"/>
    <property type="match status" value="2"/>
</dbReference>
<dbReference type="InterPro" id="IPR050708">
    <property type="entry name" value="T6SS_VgrG/RHS"/>
</dbReference>
<dbReference type="InterPro" id="IPR049002">
    <property type="entry name" value="Stv"/>
</dbReference>
<dbReference type="NCBIfam" id="TIGR01643">
    <property type="entry name" value="YD_repeat_2x"/>
    <property type="match status" value="1"/>
</dbReference>
<keyword evidence="2" id="KW-0732">Signal</keyword>
<feature type="region of interest" description="Disordered" evidence="1">
    <location>
        <begin position="2033"/>
        <end position="2059"/>
    </location>
</feature>
<dbReference type="PANTHER" id="PTHR32305:SF17">
    <property type="entry name" value="TRNA NUCLEASE WAPA"/>
    <property type="match status" value="1"/>
</dbReference>
<dbReference type="InterPro" id="IPR006530">
    <property type="entry name" value="YD"/>
</dbReference>
<protein>
    <submittedName>
        <fullName evidence="4">RHS repeat-associated protein</fullName>
    </submittedName>
</protein>
<dbReference type="OrthoDB" id="291011at2"/>
<dbReference type="Gene3D" id="2.180.10.10">
    <property type="entry name" value="RHS repeat-associated core"/>
    <property type="match status" value="2"/>
</dbReference>
<dbReference type="PANTHER" id="PTHR32305">
    <property type="match status" value="1"/>
</dbReference>
<feature type="region of interest" description="Disordered" evidence="1">
    <location>
        <begin position="56"/>
        <end position="81"/>
    </location>
</feature>